<name>A0A7J6U3M4_PEROL</name>
<reference evidence="1 2" key="1">
    <citation type="submission" date="2020-04" db="EMBL/GenBank/DDBJ databases">
        <title>Perkinsus olseni comparative genomics.</title>
        <authorList>
            <person name="Bogema D.R."/>
        </authorList>
    </citation>
    <scope>NUCLEOTIDE SEQUENCE [LARGE SCALE GENOMIC DNA]</scope>
    <source>
        <strain evidence="1 2">ATCC PRA-207</strain>
    </source>
</reference>
<proteinExistence type="predicted"/>
<comment type="caution">
    <text evidence="1">The sequence shown here is derived from an EMBL/GenBank/DDBJ whole genome shotgun (WGS) entry which is preliminary data.</text>
</comment>
<accession>A0A7J6U3M4</accession>
<evidence type="ECO:0000313" key="1">
    <source>
        <dbReference type="EMBL" id="KAF4751361.1"/>
    </source>
</evidence>
<gene>
    <name evidence="1" type="ORF">FOZ63_017850</name>
</gene>
<dbReference type="AlphaFoldDB" id="A0A7J6U3M4"/>
<sequence>VLWGRGQAFGPGEMSGTLFTREGVPCIAFAEQLILDYGLTYQPGESYCLGLVGPATRIAFGVVAELSGRKGWDTVTTAMAEEGLKRELLCYGRWESTAFLQRGRAGIFREAAEAMSMYRTDVTLVMESIGTVVCRNKVVGWDMRGRAA</sequence>
<keyword evidence="2" id="KW-1185">Reference proteome</keyword>
<dbReference type="EMBL" id="JABANO010006687">
    <property type="protein sequence ID" value="KAF4751361.1"/>
    <property type="molecule type" value="Genomic_DNA"/>
</dbReference>
<protein>
    <submittedName>
        <fullName evidence="1">Uncharacterized protein</fullName>
    </submittedName>
</protein>
<feature type="non-terminal residue" evidence="1">
    <location>
        <position position="1"/>
    </location>
</feature>
<organism evidence="1 2">
    <name type="scientific">Perkinsus olseni</name>
    <name type="common">Perkinsus atlanticus</name>
    <dbReference type="NCBI Taxonomy" id="32597"/>
    <lineage>
        <taxon>Eukaryota</taxon>
        <taxon>Sar</taxon>
        <taxon>Alveolata</taxon>
        <taxon>Perkinsozoa</taxon>
        <taxon>Perkinsea</taxon>
        <taxon>Perkinsida</taxon>
        <taxon>Perkinsidae</taxon>
        <taxon>Perkinsus</taxon>
    </lineage>
</organism>
<dbReference type="Proteomes" id="UP000553632">
    <property type="component" value="Unassembled WGS sequence"/>
</dbReference>
<evidence type="ECO:0000313" key="2">
    <source>
        <dbReference type="Proteomes" id="UP000553632"/>
    </source>
</evidence>
<feature type="non-terminal residue" evidence="1">
    <location>
        <position position="148"/>
    </location>
</feature>